<sequence>MLHKVTRNTSVHAASQSTNHSETRKLQKRHLRSTTFSGGASSSSSRISSSISTATSAEEPSVASNADEGPPTTVQSYLRLTPTTPTVVSCPTDAILRRKPIKDLQTNLVELRHRRRTKLRSSSSSDDLQQGTKKKTIAARHQKIAATTSSCKQRVPTRNNPSPIVTSYLTAQESSGADELRCWSLQTSSSSEETPIAGCLCRSIFGHLHYRS</sequence>
<keyword evidence="3" id="KW-1185">Reference proteome</keyword>
<feature type="region of interest" description="Disordered" evidence="1">
    <location>
        <begin position="1"/>
        <end position="80"/>
    </location>
</feature>
<evidence type="ECO:0000313" key="3">
    <source>
        <dbReference type="Proteomes" id="UP000235145"/>
    </source>
</evidence>
<gene>
    <name evidence="2" type="ORF">LSAT_V11C400178810</name>
</gene>
<dbReference type="Gramene" id="rna-gnl|WGS:NBSK|LSAT_4X55881_mrna">
    <property type="protein sequence ID" value="cds-PLY69572.1"/>
    <property type="gene ID" value="gene-LSAT_4X55881"/>
</dbReference>
<feature type="region of interest" description="Disordered" evidence="1">
    <location>
        <begin position="114"/>
        <end position="138"/>
    </location>
</feature>
<proteinExistence type="predicted"/>
<reference evidence="2 3" key="1">
    <citation type="journal article" date="2017" name="Nat. Commun.">
        <title>Genome assembly with in vitro proximity ligation data and whole-genome triplication in lettuce.</title>
        <authorList>
            <person name="Reyes-Chin-Wo S."/>
            <person name="Wang Z."/>
            <person name="Yang X."/>
            <person name="Kozik A."/>
            <person name="Arikit S."/>
            <person name="Song C."/>
            <person name="Xia L."/>
            <person name="Froenicke L."/>
            <person name="Lavelle D.O."/>
            <person name="Truco M.J."/>
            <person name="Xia R."/>
            <person name="Zhu S."/>
            <person name="Xu C."/>
            <person name="Xu H."/>
            <person name="Xu X."/>
            <person name="Cox K."/>
            <person name="Korf I."/>
            <person name="Meyers B.C."/>
            <person name="Michelmore R.W."/>
        </authorList>
    </citation>
    <scope>NUCLEOTIDE SEQUENCE [LARGE SCALE GENOMIC DNA]</scope>
    <source>
        <strain evidence="3">cv. Salinas</strain>
        <tissue evidence="2">Seedlings</tissue>
    </source>
</reference>
<name>A0A9R1W171_LACSA</name>
<feature type="compositionally biased region" description="Low complexity" evidence="1">
    <location>
        <begin position="33"/>
        <end position="56"/>
    </location>
</feature>
<dbReference type="EMBL" id="NBSK02000004">
    <property type="protein sequence ID" value="KAJ0214361.1"/>
    <property type="molecule type" value="Genomic_DNA"/>
</dbReference>
<accession>A0A9R1W171</accession>
<evidence type="ECO:0000313" key="2">
    <source>
        <dbReference type="EMBL" id="KAJ0214361.1"/>
    </source>
</evidence>
<evidence type="ECO:0000256" key="1">
    <source>
        <dbReference type="SAM" id="MobiDB-lite"/>
    </source>
</evidence>
<protein>
    <submittedName>
        <fullName evidence="2">Uncharacterized protein</fullName>
    </submittedName>
</protein>
<feature type="compositionally biased region" description="Polar residues" evidence="1">
    <location>
        <begin position="7"/>
        <end position="20"/>
    </location>
</feature>
<feature type="region of interest" description="Disordered" evidence="1">
    <location>
        <begin position="145"/>
        <end position="164"/>
    </location>
</feature>
<organism evidence="2 3">
    <name type="scientific">Lactuca sativa</name>
    <name type="common">Garden lettuce</name>
    <dbReference type="NCBI Taxonomy" id="4236"/>
    <lineage>
        <taxon>Eukaryota</taxon>
        <taxon>Viridiplantae</taxon>
        <taxon>Streptophyta</taxon>
        <taxon>Embryophyta</taxon>
        <taxon>Tracheophyta</taxon>
        <taxon>Spermatophyta</taxon>
        <taxon>Magnoliopsida</taxon>
        <taxon>eudicotyledons</taxon>
        <taxon>Gunneridae</taxon>
        <taxon>Pentapetalae</taxon>
        <taxon>asterids</taxon>
        <taxon>campanulids</taxon>
        <taxon>Asterales</taxon>
        <taxon>Asteraceae</taxon>
        <taxon>Cichorioideae</taxon>
        <taxon>Cichorieae</taxon>
        <taxon>Lactucinae</taxon>
        <taxon>Lactuca</taxon>
    </lineage>
</organism>
<dbReference type="Proteomes" id="UP000235145">
    <property type="component" value="Unassembled WGS sequence"/>
</dbReference>
<comment type="caution">
    <text evidence="2">The sequence shown here is derived from an EMBL/GenBank/DDBJ whole genome shotgun (WGS) entry which is preliminary data.</text>
</comment>
<dbReference type="AlphaFoldDB" id="A0A9R1W171"/>